<organism evidence="2 3">
    <name type="scientific">Mollisia scopiformis</name>
    <name type="common">Conifer needle endophyte fungus</name>
    <name type="synonym">Phialocephala scopiformis</name>
    <dbReference type="NCBI Taxonomy" id="149040"/>
    <lineage>
        <taxon>Eukaryota</taxon>
        <taxon>Fungi</taxon>
        <taxon>Dikarya</taxon>
        <taxon>Ascomycota</taxon>
        <taxon>Pezizomycotina</taxon>
        <taxon>Leotiomycetes</taxon>
        <taxon>Helotiales</taxon>
        <taxon>Mollisiaceae</taxon>
        <taxon>Mollisia</taxon>
    </lineage>
</organism>
<accession>A0A194X799</accession>
<feature type="compositionally biased region" description="Acidic residues" evidence="1">
    <location>
        <begin position="122"/>
        <end position="149"/>
    </location>
</feature>
<evidence type="ECO:0000313" key="3">
    <source>
        <dbReference type="Proteomes" id="UP000070700"/>
    </source>
</evidence>
<protein>
    <submittedName>
        <fullName evidence="2">Uncharacterized protein</fullName>
    </submittedName>
</protein>
<dbReference type="KEGG" id="psco:LY89DRAFT_735192"/>
<dbReference type="EMBL" id="KQ947417">
    <property type="protein sequence ID" value="KUJ16050.1"/>
    <property type="molecule type" value="Genomic_DNA"/>
</dbReference>
<evidence type="ECO:0000313" key="2">
    <source>
        <dbReference type="EMBL" id="KUJ16050.1"/>
    </source>
</evidence>
<dbReference type="AlphaFoldDB" id="A0A194X799"/>
<gene>
    <name evidence="2" type="ORF">LY89DRAFT_735192</name>
</gene>
<keyword evidence="3" id="KW-1185">Reference proteome</keyword>
<sequence length="149" mass="16685">MAYTYAEAIQIIIELHFAWDLNSFFGGPREPELYLLMLAFQALAVNVTTFGEAVAQGAAMGDLMWDIGRRQGTVLRRVYEALDNIILSILVPPPGVGLLLSRVEFEVLSRLYDVLEQHDTAGDMDDLVSEEENSEDDADEEDEANEEDE</sequence>
<name>A0A194X799_MOLSC</name>
<dbReference type="Proteomes" id="UP000070700">
    <property type="component" value="Unassembled WGS sequence"/>
</dbReference>
<dbReference type="RefSeq" id="XP_018070405.1">
    <property type="nucleotide sequence ID" value="XM_018219986.1"/>
</dbReference>
<reference evidence="2 3" key="1">
    <citation type="submission" date="2015-10" db="EMBL/GenBank/DDBJ databases">
        <title>Full genome of DAOMC 229536 Phialocephala scopiformis, a fungal endophyte of spruce producing the potent anti-insectan compound rugulosin.</title>
        <authorList>
            <consortium name="DOE Joint Genome Institute"/>
            <person name="Walker A.K."/>
            <person name="Frasz S.L."/>
            <person name="Seifert K.A."/>
            <person name="Miller J.D."/>
            <person name="Mondo S.J."/>
            <person name="Labutti K."/>
            <person name="Lipzen A."/>
            <person name="Dockter R."/>
            <person name="Kennedy M."/>
            <person name="Grigoriev I.V."/>
            <person name="Spatafora J.W."/>
        </authorList>
    </citation>
    <scope>NUCLEOTIDE SEQUENCE [LARGE SCALE GENOMIC DNA]</scope>
    <source>
        <strain evidence="2 3">CBS 120377</strain>
    </source>
</reference>
<dbReference type="InParanoid" id="A0A194X799"/>
<dbReference type="GeneID" id="28829712"/>
<evidence type="ECO:0000256" key="1">
    <source>
        <dbReference type="SAM" id="MobiDB-lite"/>
    </source>
</evidence>
<proteinExistence type="predicted"/>
<feature type="region of interest" description="Disordered" evidence="1">
    <location>
        <begin position="121"/>
        <end position="149"/>
    </location>
</feature>